<evidence type="ECO:0000313" key="3">
    <source>
        <dbReference type="Proteomes" id="UP000433089"/>
    </source>
</evidence>
<organism evidence="2 3">
    <name type="scientific">Bacillus altitudinis</name>
    <dbReference type="NCBI Taxonomy" id="293387"/>
    <lineage>
        <taxon>Bacteria</taxon>
        <taxon>Bacillati</taxon>
        <taxon>Bacillota</taxon>
        <taxon>Bacilli</taxon>
        <taxon>Bacillales</taxon>
        <taxon>Bacillaceae</taxon>
        <taxon>Bacillus</taxon>
    </lineage>
</organism>
<evidence type="ECO:0000313" key="2">
    <source>
        <dbReference type="EMBL" id="VXB75266.1"/>
    </source>
</evidence>
<reference evidence="2 3" key="1">
    <citation type="submission" date="2019-10" db="EMBL/GenBank/DDBJ databases">
        <authorList>
            <person name="Karimi E."/>
        </authorList>
    </citation>
    <scope>NUCLEOTIDE SEQUENCE [LARGE SCALE GENOMIC DNA]</scope>
    <source>
        <strain evidence="2">Bacillus sp. 348</strain>
    </source>
</reference>
<keyword evidence="1" id="KW-0472">Membrane</keyword>
<sequence>MKVDRMVRDKNDGLCINKSYLSHDTNIGGNMMNKMIWSIVFTLFAFVLVQNRYRVMNLILGQNQVRHFFIKWLMKIPYFRTKFIRQAF</sequence>
<name>A0A653T4U1_BACAB</name>
<dbReference type="EMBL" id="CABWLH010000009">
    <property type="protein sequence ID" value="VXB75266.1"/>
    <property type="molecule type" value="Genomic_DNA"/>
</dbReference>
<feature type="transmembrane region" description="Helical" evidence="1">
    <location>
        <begin position="31"/>
        <end position="49"/>
    </location>
</feature>
<proteinExistence type="predicted"/>
<accession>A0A653T4U1</accession>
<gene>
    <name evidence="2" type="ORF">BACI348_41470</name>
</gene>
<protein>
    <submittedName>
        <fullName evidence="2">Uncharacterized protein</fullName>
    </submittedName>
</protein>
<keyword evidence="1" id="KW-0812">Transmembrane</keyword>
<evidence type="ECO:0000256" key="1">
    <source>
        <dbReference type="SAM" id="Phobius"/>
    </source>
</evidence>
<dbReference type="Proteomes" id="UP000433089">
    <property type="component" value="Unassembled WGS sequence"/>
</dbReference>
<dbReference type="AlphaFoldDB" id="A0A653T4U1"/>
<keyword evidence="1" id="KW-1133">Transmembrane helix</keyword>